<feature type="region of interest" description="Disordered" evidence="1">
    <location>
        <begin position="166"/>
        <end position="209"/>
    </location>
</feature>
<name>A0A6A0A7I6_HAELA</name>
<feature type="non-terminal residue" evidence="2">
    <location>
        <position position="1"/>
    </location>
</feature>
<protein>
    <submittedName>
        <fullName evidence="2">Uncharacterized protein</fullName>
    </submittedName>
</protein>
<accession>A0A6A0A7I6</accession>
<comment type="caution">
    <text evidence="2">The sequence shown here is derived from an EMBL/GenBank/DDBJ whole genome shotgun (WGS) entry which is preliminary data.</text>
</comment>
<evidence type="ECO:0000313" key="3">
    <source>
        <dbReference type="Proteomes" id="UP000485058"/>
    </source>
</evidence>
<feature type="region of interest" description="Disordered" evidence="1">
    <location>
        <begin position="244"/>
        <end position="264"/>
    </location>
</feature>
<gene>
    <name evidence="2" type="ORF">HaLaN_26978</name>
</gene>
<proteinExistence type="predicted"/>
<evidence type="ECO:0000313" key="2">
    <source>
        <dbReference type="EMBL" id="GFH28478.1"/>
    </source>
</evidence>
<dbReference type="EMBL" id="BLLF01003894">
    <property type="protein sequence ID" value="GFH28478.1"/>
    <property type="molecule type" value="Genomic_DNA"/>
</dbReference>
<feature type="region of interest" description="Disordered" evidence="1">
    <location>
        <begin position="71"/>
        <end position="109"/>
    </location>
</feature>
<sequence>MFASKEGSKGSNLFWFNSPTAKALKGHIPLEGAAIHAVRPTFTKLVLSAASVDLQVTAGLAEELSQGQAAQQQAVQLGEEEQAAPSDMDSEGCSGYKDGDQNEGEEGGCEVREDTMWDNEQELHQAQPGGYGSPHHDRAAVGKSPLRQRCEQLITGLRDLLAAPKEARGHWSPRSGHSPGQESDPSHWGLHDPSYAGEGGMSPGNSPHQVRAAMDEKVGGTLVHGIPEQPKANRPALHSALIAARQQQQREATGEGTSVDGCDSRSLVAESEGCRSRSDTLQLVQQQVAQALVLLQSHAERHAHKHSPPAAATGGIPAAASDETAGAISVESADGAVAGEVETADVPGWFKSVVDEMRSSVAFIEQMLVGMQQQQHPSRLPEQDSRHGQATWLLSLPAWASSCSS</sequence>
<organism evidence="2 3">
    <name type="scientific">Haematococcus lacustris</name>
    <name type="common">Green alga</name>
    <name type="synonym">Haematococcus pluvialis</name>
    <dbReference type="NCBI Taxonomy" id="44745"/>
    <lineage>
        <taxon>Eukaryota</taxon>
        <taxon>Viridiplantae</taxon>
        <taxon>Chlorophyta</taxon>
        <taxon>core chlorophytes</taxon>
        <taxon>Chlorophyceae</taxon>
        <taxon>CS clade</taxon>
        <taxon>Chlamydomonadales</taxon>
        <taxon>Haematococcaceae</taxon>
        <taxon>Haematococcus</taxon>
    </lineage>
</organism>
<keyword evidence="3" id="KW-1185">Reference proteome</keyword>
<evidence type="ECO:0000256" key="1">
    <source>
        <dbReference type="SAM" id="MobiDB-lite"/>
    </source>
</evidence>
<reference evidence="2 3" key="1">
    <citation type="submission" date="2020-02" db="EMBL/GenBank/DDBJ databases">
        <title>Draft genome sequence of Haematococcus lacustris strain NIES-144.</title>
        <authorList>
            <person name="Morimoto D."/>
            <person name="Nakagawa S."/>
            <person name="Yoshida T."/>
            <person name="Sawayama S."/>
        </authorList>
    </citation>
    <scope>NUCLEOTIDE SEQUENCE [LARGE SCALE GENOMIC DNA]</scope>
    <source>
        <strain evidence="2 3">NIES-144</strain>
    </source>
</reference>
<dbReference type="AlphaFoldDB" id="A0A6A0A7I6"/>
<dbReference type="Proteomes" id="UP000485058">
    <property type="component" value="Unassembled WGS sequence"/>
</dbReference>